<dbReference type="Proteomes" id="UP000635245">
    <property type="component" value="Unassembled WGS sequence"/>
</dbReference>
<dbReference type="SUPFAM" id="SSF53335">
    <property type="entry name" value="S-adenosyl-L-methionine-dependent methyltransferases"/>
    <property type="match status" value="1"/>
</dbReference>
<protein>
    <submittedName>
        <fullName evidence="2">Methyltransferase domain-containing protein</fullName>
    </submittedName>
</protein>
<keyword evidence="3" id="KW-1185">Reference proteome</keyword>
<dbReference type="AlphaFoldDB" id="A0A934V6Y4"/>
<organism evidence="2 3">
    <name type="scientific">Prauserella cavernicola</name>
    <dbReference type="NCBI Taxonomy" id="2800127"/>
    <lineage>
        <taxon>Bacteria</taxon>
        <taxon>Bacillati</taxon>
        <taxon>Actinomycetota</taxon>
        <taxon>Actinomycetes</taxon>
        <taxon>Pseudonocardiales</taxon>
        <taxon>Pseudonocardiaceae</taxon>
        <taxon>Prauserella</taxon>
    </lineage>
</organism>
<evidence type="ECO:0000313" key="2">
    <source>
        <dbReference type="EMBL" id="MBK1787164.1"/>
    </source>
</evidence>
<keyword evidence="2" id="KW-0808">Transferase</keyword>
<feature type="domain" description="Methyltransferase" evidence="1">
    <location>
        <begin position="51"/>
        <end position="137"/>
    </location>
</feature>
<name>A0A934V6Y4_9PSEU</name>
<accession>A0A934V6Y4</accession>
<dbReference type="Pfam" id="PF13649">
    <property type="entry name" value="Methyltransf_25"/>
    <property type="match status" value="1"/>
</dbReference>
<dbReference type="InterPro" id="IPR041698">
    <property type="entry name" value="Methyltransf_25"/>
</dbReference>
<proteinExistence type="predicted"/>
<comment type="caution">
    <text evidence="2">The sequence shown here is derived from an EMBL/GenBank/DDBJ whole genome shotgun (WGS) entry which is preliminary data.</text>
</comment>
<dbReference type="CDD" id="cd02440">
    <property type="entry name" value="AdoMet_MTases"/>
    <property type="match status" value="1"/>
</dbReference>
<keyword evidence="2" id="KW-0489">Methyltransferase</keyword>
<dbReference type="GO" id="GO:0008168">
    <property type="term" value="F:methyltransferase activity"/>
    <property type="evidence" value="ECO:0007669"/>
    <property type="project" value="UniProtKB-KW"/>
</dbReference>
<dbReference type="RefSeq" id="WP_200321500.1">
    <property type="nucleotide sequence ID" value="NZ_JAENJH010000006.1"/>
</dbReference>
<dbReference type="GO" id="GO:0032259">
    <property type="term" value="P:methylation"/>
    <property type="evidence" value="ECO:0007669"/>
    <property type="project" value="UniProtKB-KW"/>
</dbReference>
<reference evidence="2" key="1">
    <citation type="submission" date="2020-12" db="EMBL/GenBank/DDBJ databases">
        <title>Prauserella sp. ASG 168, a novel actinomycete isolated from cave rock.</title>
        <authorList>
            <person name="Suriyachadkun C."/>
        </authorList>
    </citation>
    <scope>NUCLEOTIDE SEQUENCE</scope>
    <source>
        <strain evidence="2">ASG 168</strain>
    </source>
</reference>
<gene>
    <name evidence="2" type="ORF">JHE00_22795</name>
</gene>
<sequence>MSGQFDTGLLGNRCWLELADGQRLELPVQRWRLPPGAGDGLLLERCMGPTLDVGCGPGRLAAALVARGVATLGIDSSPVAVRLATERGAVALRRDVFDPVPGEGRWRHVLLADGNIGIGGDPVRLLRRARRLLQTGGSVLVELEPPGRGLRRERVRVSGTSATGSWFGWAWLGMDALGASAEEAGFTVHWSGAHGQRWFAELRG</sequence>
<evidence type="ECO:0000313" key="3">
    <source>
        <dbReference type="Proteomes" id="UP000635245"/>
    </source>
</evidence>
<dbReference type="Gene3D" id="3.40.50.150">
    <property type="entry name" value="Vaccinia Virus protein VP39"/>
    <property type="match status" value="1"/>
</dbReference>
<dbReference type="EMBL" id="JAENJH010000006">
    <property type="protein sequence ID" value="MBK1787164.1"/>
    <property type="molecule type" value="Genomic_DNA"/>
</dbReference>
<evidence type="ECO:0000259" key="1">
    <source>
        <dbReference type="Pfam" id="PF13649"/>
    </source>
</evidence>
<dbReference type="InterPro" id="IPR029063">
    <property type="entry name" value="SAM-dependent_MTases_sf"/>
</dbReference>